<dbReference type="PANTHER" id="PTHR30163:SF9">
    <property type="entry name" value="MEMBRANE-BOUND LYTIC MUREIN TRANSGLYCOSYLASE B"/>
    <property type="match status" value="1"/>
</dbReference>
<dbReference type="FunFam" id="1.10.8.350:FF:000001">
    <property type="entry name" value="Lytic murein transglycosylase B"/>
    <property type="match status" value="1"/>
</dbReference>
<dbReference type="NCBIfam" id="TIGR02282">
    <property type="entry name" value="MltB"/>
    <property type="match status" value="1"/>
</dbReference>
<dbReference type="Pfam" id="PF13406">
    <property type="entry name" value="SLT_2"/>
    <property type="match status" value="1"/>
</dbReference>
<reference evidence="3 4" key="1">
    <citation type="submission" date="2018-04" db="EMBL/GenBank/DDBJ databases">
        <title>Large scale genomics of bovine and human commensal E. coli to reveal the emerging process of EHEC.</title>
        <authorList>
            <person name="Arimizu Y."/>
            <person name="Ogura Y."/>
        </authorList>
    </citation>
    <scope>NUCLEOTIDE SEQUENCE [LARGE SCALE GENOMIC DNA]</scope>
    <source>
        <strain evidence="3 4">ECSC038</strain>
    </source>
</reference>
<dbReference type="Proteomes" id="UP000300926">
    <property type="component" value="Unassembled WGS sequence"/>
</dbReference>
<dbReference type="InterPro" id="IPR043426">
    <property type="entry name" value="MltB-like"/>
</dbReference>
<dbReference type="InterPro" id="IPR011757">
    <property type="entry name" value="Lytic_transglycosylase_MltB"/>
</dbReference>
<evidence type="ECO:0000313" key="4">
    <source>
        <dbReference type="Proteomes" id="UP000300926"/>
    </source>
</evidence>
<sequence>MSYVKSVSGSDYRFLVRGGMLYHTCPWLNLLNGPLMFKRRYVTLLPLFVLLAACSSKPKPTETETTTGTPSGGFLLEPQHNVMQMGGDFANNPNAQQFIDKMVNKHGFNRQQLQEILSQAKRLDSVLRLMDNQAPTTSVKPPSGPNGAWLRYRKKFITPDNVQNGVVFWNQYEDALNRAWQVYGVPPEIIVGIIGVETRWGRVMGKTRILDALATLSFNYPRRAEYFSGELETFLLMARDEQDDPLNLKGSFAGAMGYGQFMPSSYKQYAVDFSGDGHINLWDPVDAIGSVANYFKAHGWVKGDQVAVMANGQAPGLPNGFKTKYSISQLAAAGLTPQQPLGNHQQASLLRLDVGTGYQYWYGLPNFYTITRYNHSTHYAMAVWQLGQAVALARVQ</sequence>
<dbReference type="SUPFAM" id="SSF53955">
    <property type="entry name" value="Lysozyme-like"/>
    <property type="match status" value="1"/>
</dbReference>
<dbReference type="Gene3D" id="1.10.530.10">
    <property type="match status" value="1"/>
</dbReference>
<evidence type="ECO:0000256" key="1">
    <source>
        <dbReference type="PIRSR" id="PIRSR611757-1"/>
    </source>
</evidence>
<feature type="domain" description="Transglycosylase SLT" evidence="2">
    <location>
        <begin position="92"/>
        <end position="388"/>
    </location>
</feature>
<dbReference type="GO" id="GO:0009253">
    <property type="term" value="P:peptidoglycan catabolic process"/>
    <property type="evidence" value="ECO:0007669"/>
    <property type="project" value="TreeGrafter"/>
</dbReference>
<dbReference type="CDD" id="cd13399">
    <property type="entry name" value="Slt35-like"/>
    <property type="match status" value="1"/>
</dbReference>
<proteinExistence type="predicted"/>
<accession>A0A4C2ZQV9</accession>
<dbReference type="EMBL" id="BFIH01000033">
    <property type="protein sequence ID" value="GCO20214.1"/>
    <property type="molecule type" value="Genomic_DNA"/>
</dbReference>
<evidence type="ECO:0000259" key="2">
    <source>
        <dbReference type="Pfam" id="PF13406"/>
    </source>
</evidence>
<dbReference type="GO" id="GO:0008933">
    <property type="term" value="F:peptidoglycan lytic transglycosylase activity"/>
    <property type="evidence" value="ECO:0007669"/>
    <property type="project" value="TreeGrafter"/>
</dbReference>
<dbReference type="NCBIfam" id="NF008029">
    <property type="entry name" value="PRK10760.1"/>
    <property type="match status" value="1"/>
</dbReference>
<protein>
    <submittedName>
        <fullName evidence="3">Membrane-bound lytic murein transglycosylase B</fullName>
    </submittedName>
</protein>
<dbReference type="PANTHER" id="PTHR30163">
    <property type="entry name" value="MEMBRANE-BOUND LYTIC MUREIN TRANSGLYCOSYLASE B"/>
    <property type="match status" value="1"/>
</dbReference>
<name>A0A4C2ZQV9_ECOLX</name>
<dbReference type="InterPro" id="IPR031304">
    <property type="entry name" value="SLT_2"/>
</dbReference>
<comment type="caution">
    <text evidence="3">The sequence shown here is derived from an EMBL/GenBank/DDBJ whole genome shotgun (WGS) entry which is preliminary data.</text>
</comment>
<dbReference type="InterPro" id="IPR023346">
    <property type="entry name" value="Lysozyme-like_dom_sf"/>
</dbReference>
<evidence type="ECO:0000313" key="3">
    <source>
        <dbReference type="EMBL" id="GCO20214.1"/>
    </source>
</evidence>
<feature type="active site" evidence="1">
    <location>
        <position position="197"/>
    </location>
</feature>
<organism evidence="3 4">
    <name type="scientific">Escherichia coli</name>
    <dbReference type="NCBI Taxonomy" id="562"/>
    <lineage>
        <taxon>Bacteria</taxon>
        <taxon>Pseudomonadati</taxon>
        <taxon>Pseudomonadota</taxon>
        <taxon>Gammaproteobacteria</taxon>
        <taxon>Enterobacterales</taxon>
        <taxon>Enterobacteriaceae</taxon>
        <taxon>Escherichia</taxon>
    </lineage>
</organism>
<dbReference type="Gene3D" id="1.10.8.350">
    <property type="entry name" value="Bacterial muramidase"/>
    <property type="match status" value="1"/>
</dbReference>
<gene>
    <name evidence="3" type="primary">mltB</name>
    <name evidence="3" type="ORF">ExPECSC038_01286</name>
</gene>
<dbReference type="AlphaFoldDB" id="A0A4C2ZQV9"/>